<proteinExistence type="predicted"/>
<evidence type="ECO:0000313" key="2">
    <source>
        <dbReference type="EMBL" id="ORX45275.1"/>
    </source>
</evidence>
<keyword evidence="3" id="KW-1185">Reference proteome</keyword>
<accession>A0A1X2G651</accession>
<feature type="region of interest" description="Disordered" evidence="1">
    <location>
        <begin position="1"/>
        <end position="55"/>
    </location>
</feature>
<feature type="compositionally biased region" description="Basic residues" evidence="1">
    <location>
        <begin position="39"/>
        <end position="54"/>
    </location>
</feature>
<gene>
    <name evidence="2" type="ORF">DM01DRAFT_1173444</name>
</gene>
<dbReference type="AlphaFoldDB" id="A0A1X2G651"/>
<protein>
    <submittedName>
        <fullName evidence="2">Uncharacterized protein</fullName>
    </submittedName>
</protein>
<feature type="region of interest" description="Disordered" evidence="1">
    <location>
        <begin position="119"/>
        <end position="161"/>
    </location>
</feature>
<dbReference type="OrthoDB" id="3176171at2759"/>
<organism evidence="2 3">
    <name type="scientific">Hesseltinella vesiculosa</name>
    <dbReference type="NCBI Taxonomy" id="101127"/>
    <lineage>
        <taxon>Eukaryota</taxon>
        <taxon>Fungi</taxon>
        <taxon>Fungi incertae sedis</taxon>
        <taxon>Mucoromycota</taxon>
        <taxon>Mucoromycotina</taxon>
        <taxon>Mucoromycetes</taxon>
        <taxon>Mucorales</taxon>
        <taxon>Cunninghamellaceae</taxon>
        <taxon>Hesseltinella</taxon>
    </lineage>
</organism>
<reference evidence="2 3" key="1">
    <citation type="submission" date="2016-07" db="EMBL/GenBank/DDBJ databases">
        <title>Pervasive Adenine N6-methylation of Active Genes in Fungi.</title>
        <authorList>
            <consortium name="DOE Joint Genome Institute"/>
            <person name="Mondo S.J."/>
            <person name="Dannebaum R.O."/>
            <person name="Kuo R.C."/>
            <person name="Labutti K."/>
            <person name="Haridas S."/>
            <person name="Kuo A."/>
            <person name="Salamov A."/>
            <person name="Ahrendt S.R."/>
            <person name="Lipzen A."/>
            <person name="Sullivan W."/>
            <person name="Andreopoulos W.B."/>
            <person name="Clum A."/>
            <person name="Lindquist E."/>
            <person name="Daum C."/>
            <person name="Ramamoorthy G.K."/>
            <person name="Gryganskyi A."/>
            <person name="Culley D."/>
            <person name="Magnuson J.K."/>
            <person name="James T.Y."/>
            <person name="O'Malley M.A."/>
            <person name="Stajich J.E."/>
            <person name="Spatafora J.W."/>
            <person name="Visel A."/>
            <person name="Grigoriev I.V."/>
        </authorList>
    </citation>
    <scope>NUCLEOTIDE SEQUENCE [LARGE SCALE GENOMIC DNA]</scope>
    <source>
        <strain evidence="2 3">NRRL 3301</strain>
    </source>
</reference>
<feature type="compositionally biased region" description="Basic and acidic residues" evidence="1">
    <location>
        <begin position="1"/>
        <end position="12"/>
    </location>
</feature>
<sequence length="249" mass="28921">MPKEASIKRDSLDWSDSDNSIELSSRRSSNLSQKDPKGGRLHRHHDLSVSRRKSKDVLKMLHQTQADLLVKKELVDQLNRTEAEYNQMRQTYEHQLRSLVELQQEQEQERELQRRLDHEERARASPLPRSASPASPDRAGSPLSPRLSKSPSPHLQQQRQYESRLKRLTSENDKLQRQITDTVSAMTTARAKAEQIVQRLRTSVQQLRSENKQLQKSMQQEQSRLRAQLAATEQELMLLKRTAQPPLVK</sequence>
<feature type="compositionally biased region" description="Low complexity" evidence="1">
    <location>
        <begin position="124"/>
        <end position="155"/>
    </location>
</feature>
<name>A0A1X2G651_9FUNG</name>
<dbReference type="Proteomes" id="UP000242146">
    <property type="component" value="Unassembled WGS sequence"/>
</dbReference>
<dbReference type="STRING" id="101127.A0A1X2G651"/>
<evidence type="ECO:0000313" key="3">
    <source>
        <dbReference type="Proteomes" id="UP000242146"/>
    </source>
</evidence>
<dbReference type="EMBL" id="MCGT01000043">
    <property type="protein sequence ID" value="ORX45275.1"/>
    <property type="molecule type" value="Genomic_DNA"/>
</dbReference>
<evidence type="ECO:0000256" key="1">
    <source>
        <dbReference type="SAM" id="MobiDB-lite"/>
    </source>
</evidence>
<comment type="caution">
    <text evidence="2">The sequence shown here is derived from an EMBL/GenBank/DDBJ whole genome shotgun (WGS) entry which is preliminary data.</text>
</comment>
<feature type="compositionally biased region" description="Polar residues" evidence="1">
    <location>
        <begin position="17"/>
        <end position="33"/>
    </location>
</feature>